<dbReference type="NCBIfam" id="NF006992">
    <property type="entry name" value="PRK09457.1"/>
    <property type="match status" value="1"/>
</dbReference>
<dbReference type="NCBIfam" id="TIGR03240">
    <property type="entry name" value="arg_catab_astD"/>
    <property type="match status" value="1"/>
</dbReference>
<dbReference type="STRING" id="1515746.HR45_10925"/>
<organism evidence="9 10">
    <name type="scientific">Shewanella mangrovi</name>
    <dbReference type="NCBI Taxonomy" id="1515746"/>
    <lineage>
        <taxon>Bacteria</taxon>
        <taxon>Pseudomonadati</taxon>
        <taxon>Pseudomonadota</taxon>
        <taxon>Gammaproteobacteria</taxon>
        <taxon>Alteromonadales</taxon>
        <taxon>Shewanellaceae</taxon>
        <taxon>Shewanella</taxon>
    </lineage>
</organism>
<comment type="catalytic activity">
    <reaction evidence="6">
        <text>N-succinyl-L-glutamate 5-semialdehyde + NAD(+) + H2O = N-succinyl-L-glutamate + NADH + 2 H(+)</text>
        <dbReference type="Rhea" id="RHEA:10812"/>
        <dbReference type="ChEBI" id="CHEBI:15377"/>
        <dbReference type="ChEBI" id="CHEBI:15378"/>
        <dbReference type="ChEBI" id="CHEBI:57540"/>
        <dbReference type="ChEBI" id="CHEBI:57945"/>
        <dbReference type="ChEBI" id="CHEBI:58520"/>
        <dbReference type="ChEBI" id="CHEBI:58763"/>
        <dbReference type="EC" id="1.2.1.71"/>
    </reaction>
</comment>
<dbReference type="CDD" id="cd07095">
    <property type="entry name" value="ALDH_SGSD_AstD"/>
    <property type="match status" value="1"/>
</dbReference>
<dbReference type="InterPro" id="IPR016161">
    <property type="entry name" value="Ald_DH/histidinol_DH"/>
</dbReference>
<dbReference type="Gene3D" id="3.40.309.10">
    <property type="entry name" value="Aldehyde Dehydrogenase, Chain A, domain 2"/>
    <property type="match status" value="1"/>
</dbReference>
<dbReference type="EMBL" id="JPEO01000006">
    <property type="protein sequence ID" value="KFZ37513.1"/>
    <property type="molecule type" value="Genomic_DNA"/>
</dbReference>
<dbReference type="PROSITE" id="PS00687">
    <property type="entry name" value="ALDEHYDE_DEHYDR_GLU"/>
    <property type="match status" value="1"/>
</dbReference>
<comment type="function">
    <text evidence="6">Catalyzes the NAD-dependent reduction of succinylglutamate semialdehyde into succinylglutamate.</text>
</comment>
<protein>
    <recommendedName>
        <fullName evidence="6">N-succinylglutamate 5-semialdehyde dehydrogenase</fullName>
        <ecNumber evidence="6">1.2.1.71</ecNumber>
    </recommendedName>
    <alternativeName>
        <fullName evidence="6">Succinylglutamic semialdehyde dehydrogenase</fullName>
        <shortName evidence="6">SGSD</shortName>
    </alternativeName>
</protein>
<evidence type="ECO:0000256" key="1">
    <source>
        <dbReference type="ARBA" id="ARBA00022503"/>
    </source>
</evidence>
<dbReference type="UniPathway" id="UPA00185">
    <property type="reaction ID" value="UER00282"/>
</dbReference>
<dbReference type="HAMAP" id="MF_01174">
    <property type="entry name" value="Aldedh_AstD"/>
    <property type="match status" value="1"/>
</dbReference>
<reference evidence="9 10" key="1">
    <citation type="submission" date="2014-06" db="EMBL/GenBank/DDBJ databases">
        <title>Shewanella sp. YQH10.</title>
        <authorList>
            <person name="Liu Y."/>
            <person name="Zeng R."/>
        </authorList>
    </citation>
    <scope>NUCLEOTIDE SEQUENCE [LARGE SCALE GENOMIC DNA]</scope>
    <source>
        <strain evidence="9 10">YQH10</strain>
    </source>
</reference>
<accession>A0A094LQQ8</accession>
<evidence type="ECO:0000313" key="10">
    <source>
        <dbReference type="Proteomes" id="UP000029264"/>
    </source>
</evidence>
<dbReference type="InterPro" id="IPR016160">
    <property type="entry name" value="Ald_DH_CS_CYS"/>
</dbReference>
<comment type="similarity">
    <text evidence="5 6">Belongs to the aldehyde dehydrogenase family. AstD subfamily.</text>
</comment>
<dbReference type="RefSeq" id="WP_037442726.1">
    <property type="nucleotide sequence ID" value="NZ_JPEO01000006.1"/>
</dbReference>
<feature type="domain" description="Aldehyde dehydrogenase" evidence="8">
    <location>
        <begin position="9"/>
        <end position="459"/>
    </location>
</feature>
<dbReference type="EC" id="1.2.1.71" evidence="6"/>
<dbReference type="FunFam" id="3.40.605.10:FF:000010">
    <property type="entry name" value="N-succinylglutamate 5-semialdehyde dehydrogenase"/>
    <property type="match status" value="1"/>
</dbReference>
<evidence type="ECO:0000256" key="7">
    <source>
        <dbReference type="PROSITE-ProRule" id="PRU10007"/>
    </source>
</evidence>
<dbReference type="eggNOG" id="COG1012">
    <property type="taxonomic scope" value="Bacteria"/>
</dbReference>
<dbReference type="Proteomes" id="UP000029264">
    <property type="component" value="Unassembled WGS sequence"/>
</dbReference>
<dbReference type="GO" id="GO:0043824">
    <property type="term" value="F:succinylglutamate-semialdehyde dehydrogenase activity"/>
    <property type="evidence" value="ECO:0007669"/>
    <property type="project" value="UniProtKB-EC"/>
</dbReference>
<keyword evidence="1 6" id="KW-0056">Arginine metabolism</keyword>
<feature type="active site" evidence="6 7">
    <location>
        <position position="243"/>
    </location>
</feature>
<dbReference type="InterPro" id="IPR015590">
    <property type="entry name" value="Aldehyde_DH_dom"/>
</dbReference>
<evidence type="ECO:0000256" key="3">
    <source>
        <dbReference type="ARBA" id="ARBA00023027"/>
    </source>
</evidence>
<dbReference type="PROSITE" id="PS00070">
    <property type="entry name" value="ALDEHYDE_DEHYDR_CYS"/>
    <property type="match status" value="1"/>
</dbReference>
<comment type="pathway">
    <text evidence="4 6">Amino-acid degradation; L-arginine degradation via AST pathway; L-glutamate and succinate from L-arginine: step 4/5.</text>
</comment>
<name>A0A094LQQ8_9GAMM</name>
<evidence type="ECO:0000313" key="9">
    <source>
        <dbReference type="EMBL" id="KFZ37513.1"/>
    </source>
</evidence>
<comment type="caution">
    <text evidence="9">The sequence shown here is derived from an EMBL/GenBank/DDBJ whole genome shotgun (WGS) entry which is preliminary data.</text>
</comment>
<dbReference type="InterPro" id="IPR016163">
    <property type="entry name" value="Ald_DH_C"/>
</dbReference>
<dbReference type="GO" id="GO:0019545">
    <property type="term" value="P:L-arginine catabolic process to succinate"/>
    <property type="evidence" value="ECO:0007669"/>
    <property type="project" value="UniProtKB-UniRule"/>
</dbReference>
<keyword evidence="2 6" id="KW-0560">Oxidoreductase</keyword>
<evidence type="ECO:0000256" key="6">
    <source>
        <dbReference type="HAMAP-Rule" id="MF_01174"/>
    </source>
</evidence>
<dbReference type="SUPFAM" id="SSF53720">
    <property type="entry name" value="ALDH-like"/>
    <property type="match status" value="1"/>
</dbReference>
<evidence type="ECO:0000256" key="4">
    <source>
        <dbReference type="ARBA" id="ARBA00060531"/>
    </source>
</evidence>
<evidence type="ECO:0000256" key="5">
    <source>
        <dbReference type="ARBA" id="ARBA00061706"/>
    </source>
</evidence>
<feature type="active site" evidence="6">
    <location>
        <position position="277"/>
    </location>
</feature>
<keyword evidence="3 6" id="KW-0520">NAD</keyword>
<keyword evidence="10" id="KW-1185">Reference proteome</keyword>
<dbReference type="PANTHER" id="PTHR11699">
    <property type="entry name" value="ALDEHYDE DEHYDROGENASE-RELATED"/>
    <property type="match status" value="1"/>
</dbReference>
<dbReference type="InterPro" id="IPR017649">
    <property type="entry name" value="SuccinylGlu_semiald_DH_AstD"/>
</dbReference>
<proteinExistence type="inferred from homology"/>
<dbReference type="Gene3D" id="3.40.605.10">
    <property type="entry name" value="Aldehyde Dehydrogenase, Chain A, domain 1"/>
    <property type="match status" value="1"/>
</dbReference>
<dbReference type="FunFam" id="3.40.309.10:FF:000013">
    <property type="entry name" value="N-succinylglutamate 5-semialdehyde dehydrogenase"/>
    <property type="match status" value="1"/>
</dbReference>
<dbReference type="OrthoDB" id="9812625at2"/>
<evidence type="ECO:0000256" key="2">
    <source>
        <dbReference type="ARBA" id="ARBA00023002"/>
    </source>
</evidence>
<dbReference type="InterPro" id="IPR016162">
    <property type="entry name" value="Ald_DH_N"/>
</dbReference>
<dbReference type="AlphaFoldDB" id="A0A094LQQ8"/>
<sequence>MTQLINGTWQAGEGASMASFNPANGEQIWQGNAATAAQVDSAVSAAAAAQFDWFMLGFDKRIAIVEAYKAQLEQHRDEMATLIAEETGKPLWETATEAGAMIGKIALSAKAYQQRTGTTENDLPAARAVLRHKPHGVVAVFGPYNFPGHLPNGHIVPALLAGNTVVFKPSEQTPAVAELMLKLWQQAGLPAGVINLVQGEVDTGKALAAHDRIDGLFFTGSSRTGQMLHQQFGGRPGKILALEMGGNNPLIVRDVADSKAAVHEIIQSAYISAGQRCTCARRLLVPKSTQGDALIDELVSAIKQIRVAPWNAEPQPFMGAMISATAAKAMLQAQAQLQQLGGTSLVTMTSLAEGTGLVSPGLIDVTAVAGLPDEEFFGPLLQLIRYNSFDEAISIANNTRYGLSAGLLSDSRDEFDYFLARSRAGIVNWNKQITGAAGSAPFGGIGDSGNHRPSAFYAADYCAYPVASMEADSLSLPEKLSPGLTL</sequence>
<dbReference type="Pfam" id="PF00171">
    <property type="entry name" value="Aldedh"/>
    <property type="match status" value="1"/>
</dbReference>
<gene>
    <name evidence="6 9" type="primary">astD</name>
    <name evidence="9" type="ORF">HR45_10925</name>
</gene>
<feature type="binding site" evidence="6">
    <location>
        <begin position="220"/>
        <end position="225"/>
    </location>
    <ligand>
        <name>NAD(+)</name>
        <dbReference type="ChEBI" id="CHEBI:57540"/>
    </ligand>
</feature>
<dbReference type="InterPro" id="IPR029510">
    <property type="entry name" value="Ald_DH_CS_GLU"/>
</dbReference>
<dbReference type="GO" id="GO:0019544">
    <property type="term" value="P:L-arginine catabolic process to L-glutamate"/>
    <property type="evidence" value="ECO:0007669"/>
    <property type="project" value="UniProtKB-UniRule"/>
</dbReference>
<evidence type="ECO:0000259" key="8">
    <source>
        <dbReference type="Pfam" id="PF00171"/>
    </source>
</evidence>